<dbReference type="AlphaFoldDB" id="U2DPT6"/>
<evidence type="ECO:0000313" key="1">
    <source>
        <dbReference type="EMBL" id="ERJ07622.1"/>
    </source>
</evidence>
<evidence type="ECO:0000313" key="2">
    <source>
        <dbReference type="Proteomes" id="UP000003861"/>
    </source>
</evidence>
<proteinExistence type="predicted"/>
<comment type="caution">
    <text evidence="1">The sequence shown here is derived from an EMBL/GenBank/DDBJ whole genome shotgun (WGS) entry which is preliminary data.</text>
</comment>
<dbReference type="EMBL" id="AFNT02000002">
    <property type="protein sequence ID" value="ERJ07622.1"/>
    <property type="molecule type" value="Genomic_DNA"/>
</dbReference>
<organism evidence="1 2">
    <name type="scientific">Halorhabdus tiamatea SARL4B</name>
    <dbReference type="NCBI Taxonomy" id="1033806"/>
    <lineage>
        <taxon>Archaea</taxon>
        <taxon>Methanobacteriati</taxon>
        <taxon>Methanobacteriota</taxon>
        <taxon>Stenosarchaea group</taxon>
        <taxon>Halobacteria</taxon>
        <taxon>Halobacteriales</taxon>
        <taxon>Haloarculaceae</taxon>
        <taxon>Halorhabdus</taxon>
    </lineage>
</organism>
<reference evidence="1 2" key="1">
    <citation type="journal article" date="2011" name="J. Bacteriol.">
        <title>Genome sequence of Halorhabdus tiamatea, the first archaeon isolated from a deep-sea anoxic brine lake.</title>
        <authorList>
            <person name="Antunes A."/>
            <person name="Alam I."/>
            <person name="Bajic V.B."/>
            <person name="Stingl U."/>
        </authorList>
    </citation>
    <scope>NUCLEOTIDE SEQUENCE [LARGE SCALE GENOMIC DNA]</scope>
    <source>
        <strain evidence="1 2">SARL4B</strain>
    </source>
</reference>
<protein>
    <submittedName>
        <fullName evidence="1">Uncharacterized protein</fullName>
    </submittedName>
</protein>
<name>U2DPT6_9EURY</name>
<dbReference type="Proteomes" id="UP000003861">
    <property type="component" value="Unassembled WGS sequence"/>
</dbReference>
<dbReference type="eggNOG" id="arCOG09142">
    <property type="taxonomic scope" value="Archaea"/>
</dbReference>
<reference evidence="1 2" key="2">
    <citation type="journal article" date="2013" name="PLoS ONE">
        <title>INDIGO - INtegrated Data Warehouse of MIcrobial GenOmes with Examples from the Red Sea Extremophiles.</title>
        <authorList>
            <person name="Alam I."/>
            <person name="Antunes A."/>
            <person name="Kamau A.A."/>
            <person name="Ba Alawi W."/>
            <person name="Kalkatawi M."/>
            <person name="Stingl U."/>
            <person name="Bajic V.B."/>
        </authorList>
    </citation>
    <scope>NUCLEOTIDE SEQUENCE [LARGE SCALE GENOMIC DNA]</scope>
    <source>
        <strain evidence="1 2">SARL4B</strain>
    </source>
</reference>
<dbReference type="STRING" id="1033806.HTIA_1293"/>
<accession>U2DPT6</accession>
<gene>
    <name evidence="1" type="ORF">HLRTI_000375</name>
</gene>
<sequence length="47" mass="5663">MRMAAESDDSELPKDLSPKEARRYLIRYLGKRDLEEHEEIYEELAHE</sequence>